<dbReference type="EMBL" id="MU842886">
    <property type="protein sequence ID" value="KAK2027976.1"/>
    <property type="molecule type" value="Genomic_DNA"/>
</dbReference>
<keyword evidence="1" id="KW-0472">Membrane</keyword>
<feature type="transmembrane region" description="Helical" evidence="1">
    <location>
        <begin position="158"/>
        <end position="180"/>
    </location>
</feature>
<comment type="caution">
    <text evidence="2">The sequence shown here is derived from an EMBL/GenBank/DDBJ whole genome shotgun (WGS) entry which is preliminary data.</text>
</comment>
<evidence type="ECO:0000313" key="2">
    <source>
        <dbReference type="EMBL" id="KAK2027976.1"/>
    </source>
</evidence>
<reference evidence="2" key="1">
    <citation type="submission" date="2021-06" db="EMBL/GenBank/DDBJ databases">
        <title>Comparative genomics, transcriptomics and evolutionary studies reveal genomic signatures of adaptation to plant cell wall in hemibiotrophic fungi.</title>
        <authorList>
            <consortium name="DOE Joint Genome Institute"/>
            <person name="Baroncelli R."/>
            <person name="Diaz J.F."/>
            <person name="Benocci T."/>
            <person name="Peng M."/>
            <person name="Battaglia E."/>
            <person name="Haridas S."/>
            <person name="Andreopoulos W."/>
            <person name="Labutti K."/>
            <person name="Pangilinan J."/>
            <person name="Floch G.L."/>
            <person name="Makela M.R."/>
            <person name="Henrissat B."/>
            <person name="Grigoriev I.V."/>
            <person name="Crouch J.A."/>
            <person name="De Vries R.P."/>
            <person name="Sukno S.A."/>
            <person name="Thon M.R."/>
        </authorList>
    </citation>
    <scope>NUCLEOTIDE SEQUENCE</scope>
    <source>
        <strain evidence="2">MAFF235873</strain>
    </source>
</reference>
<keyword evidence="3" id="KW-1185">Reference proteome</keyword>
<name>A0AAD9HF45_9PEZI</name>
<evidence type="ECO:0000313" key="3">
    <source>
        <dbReference type="Proteomes" id="UP001232148"/>
    </source>
</evidence>
<gene>
    <name evidence="2" type="ORF">LX32DRAFT_417461</name>
</gene>
<keyword evidence="1" id="KW-1133">Transmembrane helix</keyword>
<dbReference type="Proteomes" id="UP001232148">
    <property type="component" value="Unassembled WGS sequence"/>
</dbReference>
<protein>
    <submittedName>
        <fullName evidence="2">Uncharacterized protein</fullName>
    </submittedName>
</protein>
<accession>A0AAD9HF45</accession>
<sequence>MAKKFGFFMLRSRTKRQTRRQVLVGLAQGLSVHARTQLATLSLVLVSLVFLTDTDLIYWRDPTEMRNLLRIHCGVILLRWLHDIHLAVLSGYRAAVWEAAHSIYLAPYATVAWFRSFILPKGLGGKTTTFTPTGSIGNIYQERDPGRRAPILARFRHIILGCGAWVHALAVVGFSLGAYIRISRAFRQHSLEAHSDQNFGSLFIILLRKVIWPTHPWISTTLACMVPIKYALFPPQIPQRDKLLGRKEKNGARYVVPEFKGKIKRGLFNIGFVELHSLFVLYVAVVFVATWWVDITLLE</sequence>
<keyword evidence="1" id="KW-0812">Transmembrane</keyword>
<dbReference type="AlphaFoldDB" id="A0AAD9HF45"/>
<organism evidence="2 3">
    <name type="scientific">Colletotrichum zoysiae</name>
    <dbReference type="NCBI Taxonomy" id="1216348"/>
    <lineage>
        <taxon>Eukaryota</taxon>
        <taxon>Fungi</taxon>
        <taxon>Dikarya</taxon>
        <taxon>Ascomycota</taxon>
        <taxon>Pezizomycotina</taxon>
        <taxon>Sordariomycetes</taxon>
        <taxon>Hypocreomycetidae</taxon>
        <taxon>Glomerellales</taxon>
        <taxon>Glomerellaceae</taxon>
        <taxon>Colletotrichum</taxon>
        <taxon>Colletotrichum graminicola species complex</taxon>
    </lineage>
</organism>
<proteinExistence type="predicted"/>
<evidence type="ECO:0000256" key="1">
    <source>
        <dbReference type="SAM" id="Phobius"/>
    </source>
</evidence>
<feature type="transmembrane region" description="Helical" evidence="1">
    <location>
        <begin position="267"/>
        <end position="293"/>
    </location>
</feature>